<reference evidence="1" key="1">
    <citation type="submission" date="2023-02" db="EMBL/GenBank/DDBJ databases">
        <title>Genome of toxic invasive species Heracleum sosnowskyi carries increased number of genes despite the absence of recent whole-genome duplications.</title>
        <authorList>
            <person name="Schelkunov M."/>
            <person name="Shtratnikova V."/>
            <person name="Makarenko M."/>
            <person name="Klepikova A."/>
            <person name="Omelchenko D."/>
            <person name="Novikova G."/>
            <person name="Obukhova E."/>
            <person name="Bogdanov V."/>
            <person name="Penin A."/>
            <person name="Logacheva M."/>
        </authorList>
    </citation>
    <scope>NUCLEOTIDE SEQUENCE</scope>
    <source>
        <strain evidence="1">Hsosn_3</strain>
        <tissue evidence="1">Leaf</tissue>
    </source>
</reference>
<dbReference type="Proteomes" id="UP001237642">
    <property type="component" value="Unassembled WGS sequence"/>
</dbReference>
<gene>
    <name evidence="1" type="ORF">POM88_003692</name>
</gene>
<reference evidence="1" key="2">
    <citation type="submission" date="2023-05" db="EMBL/GenBank/DDBJ databases">
        <authorList>
            <person name="Schelkunov M.I."/>
        </authorList>
    </citation>
    <scope>NUCLEOTIDE SEQUENCE</scope>
    <source>
        <strain evidence="1">Hsosn_3</strain>
        <tissue evidence="1">Leaf</tissue>
    </source>
</reference>
<organism evidence="1 2">
    <name type="scientific">Heracleum sosnowskyi</name>
    <dbReference type="NCBI Taxonomy" id="360622"/>
    <lineage>
        <taxon>Eukaryota</taxon>
        <taxon>Viridiplantae</taxon>
        <taxon>Streptophyta</taxon>
        <taxon>Embryophyta</taxon>
        <taxon>Tracheophyta</taxon>
        <taxon>Spermatophyta</taxon>
        <taxon>Magnoliopsida</taxon>
        <taxon>eudicotyledons</taxon>
        <taxon>Gunneridae</taxon>
        <taxon>Pentapetalae</taxon>
        <taxon>asterids</taxon>
        <taxon>campanulids</taxon>
        <taxon>Apiales</taxon>
        <taxon>Apiaceae</taxon>
        <taxon>Apioideae</taxon>
        <taxon>apioid superclade</taxon>
        <taxon>Tordylieae</taxon>
        <taxon>Tordyliinae</taxon>
        <taxon>Heracleum</taxon>
    </lineage>
</organism>
<dbReference type="InterPro" id="IPR011659">
    <property type="entry name" value="WD40"/>
</dbReference>
<comment type="caution">
    <text evidence="1">The sequence shown here is derived from an EMBL/GenBank/DDBJ whole genome shotgun (WGS) entry which is preliminary data.</text>
</comment>
<protein>
    <submittedName>
        <fullName evidence="1">Tol-Pal system beta propeller repeat-containing protein</fullName>
    </submittedName>
</protein>
<name>A0AAD8NCK9_9APIA</name>
<dbReference type="Gene3D" id="2.120.10.30">
    <property type="entry name" value="TolB, C-terminal domain"/>
    <property type="match status" value="2"/>
</dbReference>
<dbReference type="EMBL" id="JAUIZM010000001">
    <property type="protein sequence ID" value="KAK1404087.1"/>
    <property type="molecule type" value="Genomic_DNA"/>
</dbReference>
<keyword evidence="2" id="KW-1185">Reference proteome</keyword>
<dbReference type="PANTHER" id="PTHR32161">
    <property type="entry name" value="DPP6 N-TERMINAL DOMAIN-LIKE PROTEIN"/>
    <property type="match status" value="1"/>
</dbReference>
<dbReference type="PANTHER" id="PTHR32161:SF21">
    <property type="entry name" value="OS03G0314500 PROTEIN"/>
    <property type="match status" value="1"/>
</dbReference>
<proteinExistence type="predicted"/>
<dbReference type="Pfam" id="PF07676">
    <property type="entry name" value="PD40"/>
    <property type="match status" value="3"/>
</dbReference>
<dbReference type="InterPro" id="IPR011042">
    <property type="entry name" value="6-blade_b-propeller_TolB-like"/>
</dbReference>
<sequence length="616" mass="68249">MGEKRGSIAFFRTYRPPVPLQIYSCPFPPKSPQDELPMTDGVSYNFNGHFIPPAALKTILKRPKLASEGFKDSDVDSGRVSGMVFVSERDHLETIQFGLHFNDQKPIKTKVISFADVYGTSDAVRMEDSASIAGNYLVYVSTKEPVTARRQPWTVVYKTDLKNGKTSRLTPSLQADLSPSVSPSGKRIAIASFQKKRGWDGEIQDLKTDIFVMNVDKPFKRQLVVDNGGWPTWGSENVIFFHRKVGDYWAVFRADISNGFTSEATRVTPDECNAMTPAAIDANTVAVATIFDLAKFGVDRAVNQYRHIMVFDSTNDGVKPMQITQITKPLADHFNPFVIVEGGKKRIGYHRVNTDLVEIESPIPDVGLFRSSGPFPSFSNDDNEFKCLWVADDEGLRIVFENEGPNRIFSPVWNQNPEKDMLYVCLGPSFSAKEPLNISLIPDASKVRQQDQLLTSGFNNAFPSTNPEGTKLVFRSTRDHDGNPNLYIMEDLEVGEYGEGIVTRLTNGPWVDTHCIWSPSGEWIVFSSTGDKPASAPEKDNNLDAGYYAVYLVNPKDPTVVVRVLGSADSLAGHVNHPCFSPDGTSIVVVADLAAVSVDPISLPLVEHSVRPYIYC</sequence>
<evidence type="ECO:0000313" key="1">
    <source>
        <dbReference type="EMBL" id="KAK1404087.1"/>
    </source>
</evidence>
<evidence type="ECO:0000313" key="2">
    <source>
        <dbReference type="Proteomes" id="UP001237642"/>
    </source>
</evidence>
<accession>A0AAD8NCK9</accession>
<dbReference type="SUPFAM" id="SSF82171">
    <property type="entry name" value="DPP6 N-terminal domain-like"/>
    <property type="match status" value="1"/>
</dbReference>
<dbReference type="AlphaFoldDB" id="A0AAD8NCK9"/>